<organism evidence="3 4">
    <name type="scientific">Dichanthelium oligosanthes</name>
    <dbReference type="NCBI Taxonomy" id="888268"/>
    <lineage>
        <taxon>Eukaryota</taxon>
        <taxon>Viridiplantae</taxon>
        <taxon>Streptophyta</taxon>
        <taxon>Embryophyta</taxon>
        <taxon>Tracheophyta</taxon>
        <taxon>Spermatophyta</taxon>
        <taxon>Magnoliopsida</taxon>
        <taxon>Liliopsida</taxon>
        <taxon>Poales</taxon>
        <taxon>Poaceae</taxon>
        <taxon>PACMAD clade</taxon>
        <taxon>Panicoideae</taxon>
        <taxon>Panicodae</taxon>
        <taxon>Paniceae</taxon>
        <taxon>Dichantheliinae</taxon>
        <taxon>Dichanthelium</taxon>
    </lineage>
</organism>
<dbReference type="OrthoDB" id="690802at2759"/>
<evidence type="ECO:0000313" key="4">
    <source>
        <dbReference type="Proteomes" id="UP000095767"/>
    </source>
</evidence>
<dbReference type="PANTHER" id="PTHR48047:SF8">
    <property type="entry name" value="FLAVONOL 3-O-GLUCOSYLTRANSFERASE UGT89B1"/>
    <property type="match status" value="1"/>
</dbReference>
<dbReference type="STRING" id="888268.A0A1E5VTQ1"/>
<dbReference type="GO" id="GO:0035251">
    <property type="term" value="F:UDP-glucosyltransferase activity"/>
    <property type="evidence" value="ECO:0007669"/>
    <property type="project" value="TreeGrafter"/>
</dbReference>
<dbReference type="Proteomes" id="UP000095767">
    <property type="component" value="Unassembled WGS sequence"/>
</dbReference>
<feature type="signal peptide" evidence="2">
    <location>
        <begin position="1"/>
        <end position="17"/>
    </location>
</feature>
<protein>
    <submittedName>
        <fullName evidence="3">UDP-glycosyltransferase 89B2</fullName>
    </submittedName>
</protein>
<comment type="caution">
    <text evidence="3">The sequence shown here is derived from an EMBL/GenBank/DDBJ whole genome shotgun (WGS) entry which is preliminary data.</text>
</comment>
<keyword evidence="3" id="KW-0808">Transferase</keyword>
<proteinExistence type="inferred from homology"/>
<dbReference type="SUPFAM" id="SSF53756">
    <property type="entry name" value="UDP-Glycosyltransferase/glycogen phosphorylase"/>
    <property type="match status" value="1"/>
</dbReference>
<dbReference type="Gene3D" id="3.40.50.2000">
    <property type="entry name" value="Glycogen Phosphorylase B"/>
    <property type="match status" value="2"/>
</dbReference>
<dbReference type="EMBL" id="LWDX02029935">
    <property type="protein sequence ID" value="OEL28472.1"/>
    <property type="molecule type" value="Genomic_DNA"/>
</dbReference>
<name>A0A1E5VTQ1_9POAL</name>
<dbReference type="AlphaFoldDB" id="A0A1E5VTQ1"/>
<gene>
    <name evidence="3" type="ORF">BAE44_0010509</name>
</gene>
<keyword evidence="2" id="KW-0732">Signal</keyword>
<reference evidence="3 4" key="1">
    <citation type="submission" date="2016-09" db="EMBL/GenBank/DDBJ databases">
        <title>The draft genome of Dichanthelium oligosanthes: A C3 panicoid grass species.</title>
        <authorList>
            <person name="Studer A.J."/>
            <person name="Schnable J.C."/>
            <person name="Brutnell T.P."/>
        </authorList>
    </citation>
    <scope>NUCLEOTIDE SEQUENCE [LARGE SCALE GENOMIC DNA]</scope>
    <source>
        <strain evidence="4">cv. Kellogg 1175</strain>
        <tissue evidence="3">Leaf</tissue>
    </source>
</reference>
<evidence type="ECO:0000313" key="3">
    <source>
        <dbReference type="EMBL" id="OEL28472.1"/>
    </source>
</evidence>
<evidence type="ECO:0000256" key="2">
    <source>
        <dbReference type="SAM" id="SignalP"/>
    </source>
</evidence>
<evidence type="ECO:0000256" key="1">
    <source>
        <dbReference type="ARBA" id="ARBA00009995"/>
    </source>
</evidence>
<keyword evidence="4" id="KW-1185">Reference proteome</keyword>
<feature type="chain" id="PRO_5009188463" evidence="2">
    <location>
        <begin position="18"/>
        <end position="328"/>
    </location>
</feature>
<accession>A0A1E5VTQ1</accession>
<sequence length="328" mass="34892">MLAHLDLAALLAARGLAVTVAVTAGNAPLLRPLLAACPSVGTVTLPFPSSPLLPPGCGENTKDLPDHLFRPFMASLAALRAPLLAWCKAQRPRRRVTAVVSGLFTGWTQPLAAELGVQHVTFSPSSALYLAVAHSLWRRLPSRRRPEDADEPVTFPDIPDSPSLPWRHLSWLFTQHVAGDEVSEAIRQLFLWNLGSDCFVVNSFAALDGACVERALPDLMAKRVFAMGPLSDAVATSNDRGGKPAVAAANVAAWLDAFPDGSAVYVSFGTQHELSPEQAACVADALLRSQATFVWAVRSGTAVPEGFEVATASRGMVIRGWRSCGTAP</sequence>
<comment type="similarity">
    <text evidence="1">Belongs to the UDP-glycosyltransferase family.</text>
</comment>
<dbReference type="PANTHER" id="PTHR48047">
    <property type="entry name" value="GLYCOSYLTRANSFERASE"/>
    <property type="match status" value="1"/>
</dbReference>